<evidence type="ECO:0000313" key="2">
    <source>
        <dbReference type="EMBL" id="KIY66393.1"/>
    </source>
</evidence>
<dbReference type="Proteomes" id="UP000054007">
    <property type="component" value="Unassembled WGS sequence"/>
</dbReference>
<dbReference type="STRING" id="1314674.A0A0D7B767"/>
<dbReference type="PANTHER" id="PTHR21329:SF3">
    <property type="entry name" value="PHOSPHATIDYLINOSITOL N-ACETYLGLUCOSAMINYLTRANSFERASE SUBUNIT Q"/>
    <property type="match status" value="1"/>
</dbReference>
<evidence type="ECO:0000256" key="1">
    <source>
        <dbReference type="SAM" id="Phobius"/>
    </source>
</evidence>
<dbReference type="GO" id="GO:0006506">
    <property type="term" value="P:GPI anchor biosynthetic process"/>
    <property type="evidence" value="ECO:0007669"/>
    <property type="project" value="InterPro"/>
</dbReference>
<keyword evidence="1" id="KW-0472">Membrane</keyword>
<organism evidence="2 3">
    <name type="scientific">Cylindrobasidium torrendii FP15055 ss-10</name>
    <dbReference type="NCBI Taxonomy" id="1314674"/>
    <lineage>
        <taxon>Eukaryota</taxon>
        <taxon>Fungi</taxon>
        <taxon>Dikarya</taxon>
        <taxon>Basidiomycota</taxon>
        <taxon>Agaricomycotina</taxon>
        <taxon>Agaricomycetes</taxon>
        <taxon>Agaricomycetidae</taxon>
        <taxon>Agaricales</taxon>
        <taxon>Marasmiineae</taxon>
        <taxon>Physalacriaceae</taxon>
        <taxon>Cylindrobasidium</taxon>
    </lineage>
</organism>
<dbReference type="InterPro" id="IPR007720">
    <property type="entry name" value="PigQ/GPI1"/>
</dbReference>
<proteinExistence type="predicted"/>
<sequence length="547" mass="62789">MVLPTLFWPRDVAINDDDEYYGWKDPNLCVIGKLENPSLLKDVLRRPQCETLTATCGMPVPLGPLDLTQHNVVYYHRHSPTSLRFYRLEYQLSGQASPWQPQREFWPPARSSGVNHTVIEQFNAAKTIDLLLHPPATRLALDTTSFWKAFDASWIYFSSLLLFLSRTLYFVSGLYIPFDYDMRLKDVSATFQQLDVRAEQAAFFVKEVKPLRQRGLSSVPVFSSRYTTFFNAIWLVLNDMTIGSAFGTFLCENHGPLASMLDHTITAVLINWMQWMLHWLDAWPAGLKLNTELSRFYSRTLVELVGMWGDILHVASPHLPKLVYAMGIASYIGGFTMLLSLASDLLAIGTMHIYVAYTLSNFVYARFLTTFGSLWRLFRGKRFNVLRNRTDPWAYDIDQLLFGTILFTLVAFLFPTVFAYYALFAVMRFVTILLQATLETALAFMNHFPLFALMQRLKDPWRLPGGIYLDIAEEGTCANNIEKQYRITVESQPVSFGAIFFQYGRLLGRLGTHYNPLRLLWKLMSGQLVRPIERYEIRYSGVGGSKS</sequence>
<keyword evidence="1" id="KW-0812">Transmembrane</keyword>
<gene>
    <name evidence="2" type="ORF">CYLTODRAFT_455431</name>
</gene>
<feature type="transmembrane region" description="Helical" evidence="1">
    <location>
        <begin position="429"/>
        <end position="453"/>
    </location>
</feature>
<dbReference type="OrthoDB" id="70250at2759"/>
<feature type="transmembrane region" description="Helical" evidence="1">
    <location>
        <begin position="399"/>
        <end position="423"/>
    </location>
</feature>
<evidence type="ECO:0000313" key="3">
    <source>
        <dbReference type="Proteomes" id="UP000054007"/>
    </source>
</evidence>
<keyword evidence="3" id="KW-1185">Reference proteome</keyword>
<dbReference type="EMBL" id="KN880556">
    <property type="protein sequence ID" value="KIY66393.1"/>
    <property type="molecule type" value="Genomic_DNA"/>
</dbReference>
<dbReference type="AlphaFoldDB" id="A0A0D7B767"/>
<feature type="transmembrane region" description="Helical" evidence="1">
    <location>
        <begin position="322"/>
        <end position="342"/>
    </location>
</feature>
<reference evidence="2 3" key="1">
    <citation type="journal article" date="2015" name="Fungal Genet. Biol.">
        <title>Evolution of novel wood decay mechanisms in Agaricales revealed by the genome sequences of Fistulina hepatica and Cylindrobasidium torrendii.</title>
        <authorList>
            <person name="Floudas D."/>
            <person name="Held B.W."/>
            <person name="Riley R."/>
            <person name="Nagy L.G."/>
            <person name="Koehler G."/>
            <person name="Ransdell A.S."/>
            <person name="Younus H."/>
            <person name="Chow J."/>
            <person name="Chiniquy J."/>
            <person name="Lipzen A."/>
            <person name="Tritt A."/>
            <person name="Sun H."/>
            <person name="Haridas S."/>
            <person name="LaButti K."/>
            <person name="Ohm R.A."/>
            <person name="Kues U."/>
            <person name="Blanchette R.A."/>
            <person name="Grigoriev I.V."/>
            <person name="Minto R.E."/>
            <person name="Hibbett D.S."/>
        </authorList>
    </citation>
    <scope>NUCLEOTIDE SEQUENCE [LARGE SCALE GENOMIC DNA]</scope>
    <source>
        <strain evidence="2 3">FP15055 ss-10</strain>
    </source>
</reference>
<dbReference type="Pfam" id="PF05024">
    <property type="entry name" value="Gpi1"/>
    <property type="match status" value="1"/>
</dbReference>
<accession>A0A0D7B767</accession>
<keyword evidence="1" id="KW-1133">Transmembrane helix</keyword>
<name>A0A0D7B767_9AGAR</name>
<dbReference type="GO" id="GO:0016020">
    <property type="term" value="C:membrane"/>
    <property type="evidence" value="ECO:0007669"/>
    <property type="project" value="InterPro"/>
</dbReference>
<dbReference type="PANTHER" id="PTHR21329">
    <property type="entry name" value="PHOSPHATIDYLINOSITOL N-ACETYLGLUCOSAMINYLTRANSFERASE SUBUNIT Q-RELATED"/>
    <property type="match status" value="1"/>
</dbReference>
<feature type="transmembrane region" description="Helical" evidence="1">
    <location>
        <begin position="354"/>
        <end position="378"/>
    </location>
</feature>
<dbReference type="GO" id="GO:0005783">
    <property type="term" value="C:endoplasmic reticulum"/>
    <property type="evidence" value="ECO:0007669"/>
    <property type="project" value="TreeGrafter"/>
</dbReference>
<protein>
    <submittedName>
        <fullName evidence="2">Gpi1-domain-containing protein</fullName>
    </submittedName>
</protein>
<feature type="transmembrane region" description="Helical" evidence="1">
    <location>
        <begin position="154"/>
        <end position="176"/>
    </location>
</feature>